<evidence type="ECO:0000256" key="3">
    <source>
        <dbReference type="ARBA" id="ARBA00022741"/>
    </source>
</evidence>
<feature type="coiled-coil region" evidence="7">
    <location>
        <begin position="167"/>
        <end position="275"/>
    </location>
</feature>
<evidence type="ECO:0000256" key="1">
    <source>
        <dbReference type="ARBA" id="ARBA00004496"/>
    </source>
</evidence>
<dbReference type="InterPro" id="IPR010935">
    <property type="entry name" value="SMC_hinge"/>
</dbReference>
<dbReference type="AlphaFoldDB" id="A0A9D1ZA59"/>
<evidence type="ECO:0000256" key="5">
    <source>
        <dbReference type="ARBA" id="ARBA00023054"/>
    </source>
</evidence>
<dbReference type="PANTHER" id="PTHR43977">
    <property type="entry name" value="STRUCTURAL MAINTENANCE OF CHROMOSOMES PROTEIN 3"/>
    <property type="match status" value="1"/>
</dbReference>
<dbReference type="GO" id="GO:0005524">
    <property type="term" value="F:ATP binding"/>
    <property type="evidence" value="ECO:0007669"/>
    <property type="project" value="UniProtKB-UniRule"/>
</dbReference>
<keyword evidence="5 7" id="KW-0175">Coiled coil</keyword>
<dbReference type="EMBL" id="DXCP01000024">
    <property type="protein sequence ID" value="HIY79414.1"/>
    <property type="molecule type" value="Genomic_DNA"/>
</dbReference>
<comment type="subcellular location">
    <subcellularLocation>
        <location evidence="1 7">Cytoplasm</location>
    </subcellularLocation>
</comment>
<feature type="binding site" evidence="7">
    <location>
        <begin position="32"/>
        <end position="39"/>
    </location>
    <ligand>
        <name>ATP</name>
        <dbReference type="ChEBI" id="CHEBI:30616"/>
    </ligand>
</feature>
<comment type="caution">
    <text evidence="10">The sequence shown here is derived from an EMBL/GenBank/DDBJ whole genome shotgun (WGS) entry which is preliminary data.</text>
</comment>
<gene>
    <name evidence="7 10" type="primary">smc</name>
    <name evidence="10" type="ORF">IAA42_03160</name>
</gene>
<dbReference type="InterPro" id="IPR027417">
    <property type="entry name" value="P-loop_NTPase"/>
</dbReference>
<dbReference type="InterPro" id="IPR036277">
    <property type="entry name" value="SMC_hinge_sf"/>
</dbReference>
<dbReference type="GO" id="GO:0003677">
    <property type="term" value="F:DNA binding"/>
    <property type="evidence" value="ECO:0007669"/>
    <property type="project" value="UniProtKB-UniRule"/>
</dbReference>
<dbReference type="FunFam" id="3.40.50.300:FF:000984">
    <property type="entry name" value="Chromosome partition protein Smc"/>
    <property type="match status" value="1"/>
</dbReference>
<evidence type="ECO:0000313" key="10">
    <source>
        <dbReference type="EMBL" id="HIY79414.1"/>
    </source>
</evidence>
<evidence type="ECO:0000256" key="7">
    <source>
        <dbReference type="HAMAP-Rule" id="MF_01894"/>
    </source>
</evidence>
<feature type="coiled-coil region" evidence="7">
    <location>
        <begin position="984"/>
        <end position="1021"/>
    </location>
</feature>
<dbReference type="Gene3D" id="1.20.1060.20">
    <property type="match status" value="1"/>
</dbReference>
<dbReference type="HAMAP" id="MF_01894">
    <property type="entry name" value="Smc_prok"/>
    <property type="match status" value="1"/>
</dbReference>
<feature type="coiled-coil region" evidence="7">
    <location>
        <begin position="874"/>
        <end position="915"/>
    </location>
</feature>
<dbReference type="Pfam" id="PF06470">
    <property type="entry name" value="SMC_hinge"/>
    <property type="match status" value="1"/>
</dbReference>
<dbReference type="Gene3D" id="3.40.50.300">
    <property type="entry name" value="P-loop containing nucleotide triphosphate hydrolases"/>
    <property type="match status" value="2"/>
</dbReference>
<dbReference type="Pfam" id="PF02463">
    <property type="entry name" value="SMC_N"/>
    <property type="match status" value="1"/>
</dbReference>
<evidence type="ECO:0000259" key="9">
    <source>
        <dbReference type="Pfam" id="PF06470"/>
    </source>
</evidence>
<dbReference type="GO" id="GO:0007059">
    <property type="term" value="P:chromosome segregation"/>
    <property type="evidence" value="ECO:0007669"/>
    <property type="project" value="UniProtKB-UniRule"/>
</dbReference>
<dbReference type="SUPFAM" id="SSF52540">
    <property type="entry name" value="P-loop containing nucleoside triphosphate hydrolases"/>
    <property type="match status" value="1"/>
</dbReference>
<reference evidence="10" key="2">
    <citation type="submission" date="2021-04" db="EMBL/GenBank/DDBJ databases">
        <authorList>
            <person name="Gilroy R."/>
        </authorList>
    </citation>
    <scope>NUCLEOTIDE SEQUENCE</scope>
    <source>
        <strain evidence="10">ChiHjej10B9-743</strain>
    </source>
</reference>
<dbReference type="GO" id="GO:0030261">
    <property type="term" value="P:chromosome condensation"/>
    <property type="evidence" value="ECO:0007669"/>
    <property type="project" value="InterPro"/>
</dbReference>
<dbReference type="GO" id="GO:0005694">
    <property type="term" value="C:chromosome"/>
    <property type="evidence" value="ECO:0007669"/>
    <property type="project" value="InterPro"/>
</dbReference>
<feature type="coiled-coil region" evidence="7">
    <location>
        <begin position="318"/>
        <end position="457"/>
    </location>
</feature>
<dbReference type="GO" id="GO:0005737">
    <property type="term" value="C:cytoplasm"/>
    <property type="evidence" value="ECO:0007669"/>
    <property type="project" value="UniProtKB-SubCell"/>
</dbReference>
<protein>
    <recommendedName>
        <fullName evidence="7">Chromosome partition protein Smc</fullName>
    </recommendedName>
</protein>
<feature type="domain" description="SMC hinge" evidence="9">
    <location>
        <begin position="519"/>
        <end position="627"/>
    </location>
</feature>
<reference evidence="10" key="1">
    <citation type="journal article" date="2021" name="PeerJ">
        <title>Extensive microbial diversity within the chicken gut microbiome revealed by metagenomics and culture.</title>
        <authorList>
            <person name="Gilroy R."/>
            <person name="Ravi A."/>
            <person name="Getino M."/>
            <person name="Pursley I."/>
            <person name="Horton D.L."/>
            <person name="Alikhan N.F."/>
            <person name="Baker D."/>
            <person name="Gharbi K."/>
            <person name="Hall N."/>
            <person name="Watson M."/>
            <person name="Adriaenssens E.M."/>
            <person name="Foster-Nyarko E."/>
            <person name="Jarju S."/>
            <person name="Secka A."/>
            <person name="Antonio M."/>
            <person name="Oren A."/>
            <person name="Chaudhuri R.R."/>
            <person name="La Ragione R."/>
            <person name="Hildebrand F."/>
            <person name="Pallen M.J."/>
        </authorList>
    </citation>
    <scope>NUCLEOTIDE SEQUENCE</scope>
    <source>
        <strain evidence="10">ChiHjej10B9-743</strain>
    </source>
</reference>
<organism evidence="10 11">
    <name type="scientific">Candidatus Olsenella excrementavium</name>
    <dbReference type="NCBI Taxonomy" id="2838709"/>
    <lineage>
        <taxon>Bacteria</taxon>
        <taxon>Bacillati</taxon>
        <taxon>Actinomycetota</taxon>
        <taxon>Coriobacteriia</taxon>
        <taxon>Coriobacteriales</taxon>
        <taxon>Atopobiaceae</taxon>
        <taxon>Olsenella</taxon>
    </lineage>
</organism>
<dbReference type="InterPro" id="IPR003395">
    <property type="entry name" value="RecF/RecN/SMC_N"/>
</dbReference>
<keyword evidence="6 7" id="KW-0238">DNA-binding</keyword>
<accession>A0A9D1ZA59</accession>
<evidence type="ECO:0000256" key="2">
    <source>
        <dbReference type="ARBA" id="ARBA00022490"/>
    </source>
</evidence>
<dbReference type="Proteomes" id="UP000824133">
    <property type="component" value="Unassembled WGS sequence"/>
</dbReference>
<keyword evidence="2 7" id="KW-0963">Cytoplasm</keyword>
<comment type="subunit">
    <text evidence="7">Homodimer.</text>
</comment>
<evidence type="ECO:0000256" key="6">
    <source>
        <dbReference type="ARBA" id="ARBA00023125"/>
    </source>
</evidence>
<evidence type="ECO:0000313" key="11">
    <source>
        <dbReference type="Proteomes" id="UP000824133"/>
    </source>
</evidence>
<name>A0A9D1ZA59_9ACTN</name>
<dbReference type="FunFam" id="3.40.50.300:FF:000901">
    <property type="entry name" value="Chromosome partition protein Smc"/>
    <property type="match status" value="1"/>
</dbReference>
<sequence length="1178" mass="128749">MYLKSLTLKGFKSFADRTHMVFDPGLTVVVGPNGSGKSNVSDAILWVLGEQSAKQLRGQAMEDVIFSGSSARSAVGVAEVTLVLDNSDHTLPIDFSEVGITRRMYRSGESEYLINGSPSRLMDVQDILHDSGLGKDTHSIISQGKLDSILSSRPEERRALIEEAADISKHRRRKERSQRKLVSMDENLARAKVLSREIARQLRPLERQVDKAQRARQLEDELKELEVQLAVDDLRRLQDDYARLEARGKEADAACELAQYRLDEKSAELEKLQSLLEQKGLFVGDLGEQRRRMQDLLGRMDADMRLLEEKGKNMVSRLSDMRMQLSTMEKQRADAAAEHEAVAGELSDARVREASLRESVDGLSREAREASERRRAIDEELSGITAEERAARAEADRETLAYAKLEDQITSAEVEDQMFASRLEQLDEVVRTAEEAIAERGERIDDLEARLAAAREREGGITASISGLSGALDAARTAHAEAQRAVSSAAATLEALRAVDSDVELSNPLVAALAADEERVRCRLADLVDAEPEMESIVERLLGDDLAALVVNGSEDVTTLVDRALAFAEKDGRAAIVSSAPSSSVPPAAGAPGTPLISHLRVSDDARALLEALLGGVRVVEDAAAAVSAHESAPSFTYVTHDGVVALPDGRVRVGTVATSESGALERKRRIRELSGGMGALEDRLSAAADAVSEAEASLASAREEAAAAKGEIARLNAELSSTTAERGRLEAQLASSVSERAQVTKRRAASAERAAAARTQIEEHRSAARAARELADELAGRLSERTAEHEAAVRAQGKASKELSDGRLELAMTSERRAGLERRERELSSRVTELDARIDATRRSSRSLEVVRLRVDPLHDRYMAIRERALEWAARLKDRASLAEADSDSLKRTIGEAREAVSSASAELESARSAATGVKVDLGKLEVQVQTAVNAIVATGVVLDEALECPPPEDRDEAERRTASLRSQIESIGPVNAVAMDEYLRLKERYDYIEEQVTDLEDARASLRKITAAIDRKMRNRFLTVFERVNANFSEIFSLLFPGGQAHIEMTDPDNPSETGIEIVAQPRGKKLSKMMLMSGGEKSLTALALLFAVYKVRTVPFYVFDEVEAALDDSNLSKLLDAIEQLKESTQLIVISHQRRTMEQADVLYGVSMQADGVSHVVSQRLDRETGKVVDA</sequence>
<keyword evidence="3 7" id="KW-0547">Nucleotide-binding</keyword>
<dbReference type="SUPFAM" id="SSF75553">
    <property type="entry name" value="Smc hinge domain"/>
    <property type="match status" value="1"/>
</dbReference>
<dbReference type="PIRSF" id="PIRSF005719">
    <property type="entry name" value="SMC"/>
    <property type="match status" value="1"/>
</dbReference>
<dbReference type="InterPro" id="IPR011890">
    <property type="entry name" value="SMC_prok"/>
</dbReference>
<feature type="domain" description="RecF/RecN/SMC N-terminal" evidence="8">
    <location>
        <begin position="2"/>
        <end position="1161"/>
    </location>
</feature>
<comment type="similarity">
    <text evidence="7">Belongs to the SMC family.</text>
</comment>
<dbReference type="GO" id="GO:0016887">
    <property type="term" value="F:ATP hydrolysis activity"/>
    <property type="evidence" value="ECO:0007669"/>
    <property type="project" value="InterPro"/>
</dbReference>
<comment type="function">
    <text evidence="7">Required for chromosome condensation and partitioning.</text>
</comment>
<comment type="domain">
    <text evidence="7">Contains large globular domains required for ATP hydrolysis at each terminus and a third globular domain forming a flexible hinge near the middle of the molecule. These domains are separated by coiled-coil structures.</text>
</comment>
<evidence type="ECO:0000256" key="4">
    <source>
        <dbReference type="ARBA" id="ARBA00022840"/>
    </source>
</evidence>
<keyword evidence="4 7" id="KW-0067">ATP-binding</keyword>
<dbReference type="InterPro" id="IPR024704">
    <property type="entry name" value="SMC"/>
</dbReference>
<feature type="coiled-coil region" evidence="7">
    <location>
        <begin position="685"/>
        <end position="782"/>
    </location>
</feature>
<proteinExistence type="inferred from homology"/>
<dbReference type="NCBIfam" id="TIGR02168">
    <property type="entry name" value="SMC_prok_B"/>
    <property type="match status" value="1"/>
</dbReference>
<dbReference type="GO" id="GO:0007062">
    <property type="term" value="P:sister chromatid cohesion"/>
    <property type="evidence" value="ECO:0007669"/>
    <property type="project" value="InterPro"/>
</dbReference>
<dbReference type="SUPFAM" id="SSF57997">
    <property type="entry name" value="Tropomyosin"/>
    <property type="match status" value="1"/>
</dbReference>
<dbReference type="GO" id="GO:0006260">
    <property type="term" value="P:DNA replication"/>
    <property type="evidence" value="ECO:0007669"/>
    <property type="project" value="UniProtKB-UniRule"/>
</dbReference>
<evidence type="ECO:0000259" key="8">
    <source>
        <dbReference type="Pfam" id="PF02463"/>
    </source>
</evidence>
<dbReference type="Gene3D" id="3.30.70.1620">
    <property type="match status" value="1"/>
</dbReference>